<dbReference type="GO" id="GO:0008236">
    <property type="term" value="F:serine-type peptidase activity"/>
    <property type="evidence" value="ECO:0007669"/>
    <property type="project" value="InterPro"/>
</dbReference>
<feature type="domain" description="Tail specific protease" evidence="2">
    <location>
        <begin position="238"/>
        <end position="473"/>
    </location>
</feature>
<feature type="chain" id="PRO_5027007224" description="Tail specific protease domain-containing protein" evidence="1">
    <location>
        <begin position="26"/>
        <end position="517"/>
    </location>
</feature>
<dbReference type="InterPro" id="IPR029045">
    <property type="entry name" value="ClpP/crotonase-like_dom_sf"/>
</dbReference>
<organism evidence="3">
    <name type="scientific">uncultured Sphingosinicella sp</name>
    <dbReference type="NCBI Taxonomy" id="478748"/>
    <lineage>
        <taxon>Bacteria</taxon>
        <taxon>Pseudomonadati</taxon>
        <taxon>Pseudomonadota</taxon>
        <taxon>Alphaproteobacteria</taxon>
        <taxon>Sphingomonadales</taxon>
        <taxon>Sphingosinicellaceae</taxon>
        <taxon>Sphingosinicella</taxon>
        <taxon>environmental samples</taxon>
    </lineage>
</organism>
<dbReference type="GO" id="GO:0030288">
    <property type="term" value="C:outer membrane-bounded periplasmic space"/>
    <property type="evidence" value="ECO:0007669"/>
    <property type="project" value="TreeGrafter"/>
</dbReference>
<protein>
    <recommendedName>
        <fullName evidence="2">Tail specific protease domain-containing protein</fullName>
    </recommendedName>
</protein>
<sequence length="517" mass="54953">MRRGVAKLTALAAAFLGLTPAPAHTGGEAPPRPAAAQAEWTPDPWLADLAEMRTAFETKYANLDWLLTEREFDLNGLFDRAAGLLRTARSDAEAVTLFNRIVDRINDGHVSISWPAPQAKAAPAQASAASVANSAPVAPPTAASFCRALGYQPGIGGTGIGPLLAGYSPIASGDVLPAGTVQIGSGRAGIIRIGIFDPHGSLSLCEEAVKTLSIPLDRKCDSTCEDAILTRAYRRLTAALEDRLTALRAAKADVLIVDIAGNGGGSEWTEAAARMLSPRPLTSARMGFVRGQHWERLWREQAERLRGFAAAAPAKDRVRLLGWAAEAEKAKAEAARRCPPTGDPACSWLGRAGFSTGLVGRVKAGEFLDKDWGVHVFNPGQHPYRDGVWDGPVIVLTDEETWSAAEQFAAILQDNRAALIVGSRTGGSGCGHTWGGTPTRLSNSGATLKLPDCARFRAEGSNEVQGIMPDLAVPWRANDGKAFRARLLQAALPEAAARARLLHRRAETSPRPGSQRR</sequence>
<dbReference type="SUPFAM" id="SSF52096">
    <property type="entry name" value="ClpP/crotonase"/>
    <property type="match status" value="1"/>
</dbReference>
<dbReference type="GO" id="GO:0007165">
    <property type="term" value="P:signal transduction"/>
    <property type="evidence" value="ECO:0007669"/>
    <property type="project" value="TreeGrafter"/>
</dbReference>
<name>A0A6J4TX11_9SPHN</name>
<feature type="signal peptide" evidence="1">
    <location>
        <begin position="1"/>
        <end position="25"/>
    </location>
</feature>
<dbReference type="Gene3D" id="3.90.226.10">
    <property type="entry name" value="2-enoyl-CoA Hydratase, Chain A, domain 1"/>
    <property type="match status" value="1"/>
</dbReference>
<proteinExistence type="predicted"/>
<accession>A0A6J4TX11</accession>
<gene>
    <name evidence="3" type="ORF">AVDCRST_MAG23-1316</name>
</gene>
<dbReference type="AlphaFoldDB" id="A0A6J4TX11"/>
<keyword evidence="1" id="KW-0732">Signal</keyword>
<dbReference type="GO" id="GO:0006508">
    <property type="term" value="P:proteolysis"/>
    <property type="evidence" value="ECO:0007669"/>
    <property type="project" value="InterPro"/>
</dbReference>
<evidence type="ECO:0000259" key="2">
    <source>
        <dbReference type="Pfam" id="PF03572"/>
    </source>
</evidence>
<reference evidence="3" key="1">
    <citation type="submission" date="2020-02" db="EMBL/GenBank/DDBJ databases">
        <authorList>
            <person name="Meier V. D."/>
        </authorList>
    </citation>
    <scope>NUCLEOTIDE SEQUENCE</scope>
    <source>
        <strain evidence="3">AVDCRST_MAG23</strain>
    </source>
</reference>
<evidence type="ECO:0000256" key="1">
    <source>
        <dbReference type="SAM" id="SignalP"/>
    </source>
</evidence>
<dbReference type="GO" id="GO:0004175">
    <property type="term" value="F:endopeptidase activity"/>
    <property type="evidence" value="ECO:0007669"/>
    <property type="project" value="TreeGrafter"/>
</dbReference>
<dbReference type="PANTHER" id="PTHR32060">
    <property type="entry name" value="TAIL-SPECIFIC PROTEASE"/>
    <property type="match status" value="1"/>
</dbReference>
<evidence type="ECO:0000313" key="3">
    <source>
        <dbReference type="EMBL" id="CAA9534278.1"/>
    </source>
</evidence>
<dbReference type="PANTHER" id="PTHR32060:SF30">
    <property type="entry name" value="CARBOXY-TERMINAL PROCESSING PROTEASE CTPA"/>
    <property type="match status" value="1"/>
</dbReference>
<dbReference type="EMBL" id="CADCWD010000051">
    <property type="protein sequence ID" value="CAA9534278.1"/>
    <property type="molecule type" value="Genomic_DNA"/>
</dbReference>
<dbReference type="Pfam" id="PF03572">
    <property type="entry name" value="Peptidase_S41"/>
    <property type="match status" value="1"/>
</dbReference>
<dbReference type="InterPro" id="IPR005151">
    <property type="entry name" value="Tail-specific_protease"/>
</dbReference>